<comment type="caution">
    <text evidence="5">The sequence shown here is derived from an EMBL/GenBank/DDBJ whole genome shotgun (WGS) entry which is preliminary data.</text>
</comment>
<evidence type="ECO:0000256" key="2">
    <source>
        <dbReference type="ARBA" id="ARBA00022692"/>
    </source>
</evidence>
<dbReference type="AlphaFoldDB" id="A0A7D9LD69"/>
<reference evidence="5" key="1">
    <citation type="submission" date="2020-04" db="EMBL/GenBank/DDBJ databases">
        <authorList>
            <person name="Alioto T."/>
            <person name="Alioto T."/>
            <person name="Gomez Garrido J."/>
        </authorList>
    </citation>
    <scope>NUCLEOTIDE SEQUENCE</scope>
    <source>
        <strain evidence="5">A484AB</strain>
    </source>
</reference>
<gene>
    <name evidence="5" type="ORF">PACLA_8A006485</name>
</gene>
<dbReference type="Pfam" id="PF00083">
    <property type="entry name" value="Sugar_tr"/>
    <property type="match status" value="1"/>
</dbReference>
<dbReference type="GO" id="GO:0022857">
    <property type="term" value="F:transmembrane transporter activity"/>
    <property type="evidence" value="ECO:0007669"/>
    <property type="project" value="InterPro"/>
</dbReference>
<protein>
    <submittedName>
        <fullName evidence="5">Organic cation transporter</fullName>
    </submittedName>
</protein>
<dbReference type="InterPro" id="IPR005829">
    <property type="entry name" value="Sugar_transporter_CS"/>
</dbReference>
<keyword evidence="2" id="KW-0812">Transmembrane</keyword>
<dbReference type="GO" id="GO:0016020">
    <property type="term" value="C:membrane"/>
    <property type="evidence" value="ECO:0007669"/>
    <property type="project" value="UniProtKB-SubCell"/>
</dbReference>
<sequence>MAVTIDKIFGKIGEFRQYQWYILTLMGYFLLSVGALNGMIVVFITAEPEWKCVDGYMNNTVCRFNKSITLTSDDYKARCKMPREAWTFVDDFTSIVTEYDLVCDDSIFLSIAQSCGWVGMVIGLLIGGYLSDKYGRRIMVGSGYAINTIVSFIVVFPKYYIVFIVCRVIFGLGSGFENSSSFSLLTEFTTEKYHSRLGIGYFVFWTVGLMILPLIAFLAHEWRTFALITALCAAPTLLLVWLIPESPRWLLLNNKEKEARNQLLKIAKINKKTLPDDDLEKPVILEQRTSFRQLFSSWKVAKITLISWNLW</sequence>
<dbReference type="SUPFAM" id="SSF103473">
    <property type="entry name" value="MFS general substrate transporter"/>
    <property type="match status" value="1"/>
</dbReference>
<dbReference type="InterPro" id="IPR005828">
    <property type="entry name" value="MFS_sugar_transport-like"/>
</dbReference>
<evidence type="ECO:0000256" key="3">
    <source>
        <dbReference type="ARBA" id="ARBA00022989"/>
    </source>
</evidence>
<organism evidence="5 6">
    <name type="scientific">Paramuricea clavata</name>
    <name type="common">Red gorgonian</name>
    <name type="synonym">Violescent sea-whip</name>
    <dbReference type="NCBI Taxonomy" id="317549"/>
    <lineage>
        <taxon>Eukaryota</taxon>
        <taxon>Metazoa</taxon>
        <taxon>Cnidaria</taxon>
        <taxon>Anthozoa</taxon>
        <taxon>Octocorallia</taxon>
        <taxon>Malacalcyonacea</taxon>
        <taxon>Plexauridae</taxon>
        <taxon>Paramuricea</taxon>
    </lineage>
</organism>
<dbReference type="InterPro" id="IPR020846">
    <property type="entry name" value="MFS_dom"/>
</dbReference>
<dbReference type="OrthoDB" id="5970406at2759"/>
<name>A0A7D9LD69_PARCT</name>
<accession>A0A7D9LD69</accession>
<comment type="subcellular location">
    <subcellularLocation>
        <location evidence="1">Membrane</location>
        <topology evidence="1">Multi-pass membrane protein</topology>
    </subcellularLocation>
</comment>
<proteinExistence type="predicted"/>
<dbReference type="PROSITE" id="PS50850">
    <property type="entry name" value="MFS"/>
    <property type="match status" value="1"/>
</dbReference>
<dbReference type="EMBL" id="CACRXK020016850">
    <property type="protein sequence ID" value="CAB4030406.1"/>
    <property type="molecule type" value="Genomic_DNA"/>
</dbReference>
<keyword evidence="4" id="KW-0472">Membrane</keyword>
<evidence type="ECO:0000313" key="5">
    <source>
        <dbReference type="EMBL" id="CAB4030406.1"/>
    </source>
</evidence>
<keyword evidence="3" id="KW-1133">Transmembrane helix</keyword>
<dbReference type="InterPro" id="IPR036259">
    <property type="entry name" value="MFS_trans_sf"/>
</dbReference>
<evidence type="ECO:0000256" key="1">
    <source>
        <dbReference type="ARBA" id="ARBA00004141"/>
    </source>
</evidence>
<dbReference type="PANTHER" id="PTHR24064">
    <property type="entry name" value="SOLUTE CARRIER FAMILY 22 MEMBER"/>
    <property type="match status" value="1"/>
</dbReference>
<dbReference type="Gene3D" id="1.20.1250.20">
    <property type="entry name" value="MFS general substrate transporter like domains"/>
    <property type="match status" value="1"/>
</dbReference>
<evidence type="ECO:0000313" key="6">
    <source>
        <dbReference type="Proteomes" id="UP001152795"/>
    </source>
</evidence>
<evidence type="ECO:0000256" key="4">
    <source>
        <dbReference type="ARBA" id="ARBA00023136"/>
    </source>
</evidence>
<keyword evidence="6" id="KW-1185">Reference proteome</keyword>
<dbReference type="Proteomes" id="UP001152795">
    <property type="component" value="Unassembled WGS sequence"/>
</dbReference>
<dbReference type="PROSITE" id="PS00216">
    <property type="entry name" value="SUGAR_TRANSPORT_1"/>
    <property type="match status" value="1"/>
</dbReference>